<keyword evidence="2" id="KW-0677">Repeat</keyword>
<feature type="chain" id="PRO_5045349626" evidence="3">
    <location>
        <begin position="20"/>
        <end position="386"/>
    </location>
</feature>
<accession>A0ABM1F1W8</accession>
<evidence type="ECO:0000313" key="4">
    <source>
        <dbReference type="Proteomes" id="UP000695022"/>
    </source>
</evidence>
<sequence>MCKLVILLVAALVIAVTHAHPHSHPPCPSMHVLRDCTCTGPHNGYPNIVCDGHDMSSSQAFSVMEALPRDVTYSSIELHGFDDMEEVPEHVFDGLHFEHGSLKIDDSHHHGAAPVLHAHSFEDMDHLEELTLSYLKLTYVPAIIFPFIKDSVERLSLKGNDITELIPDAFDELCSTLVELNLAENNLEFIHPMALRGLHNLNVLDLSSAAVLYLLPGTFIEVENLETLELAGNGLVSLQQGVFAGLHHVEHLDFTGSSLTWIAPGAFDDTESILTVDMPNQHLYYIAEDAFRGLTDIEEIDLSGNHLTTLASNVFDDDLFDYHHYHHHHHHHHDHDDHVHIDLTDNPLICGCDIAWLTVDPFYTEGTCTNGNNFAISLSHLHLACP</sequence>
<proteinExistence type="predicted"/>
<dbReference type="SUPFAM" id="SSF52058">
    <property type="entry name" value="L domain-like"/>
    <property type="match status" value="1"/>
</dbReference>
<dbReference type="PANTHER" id="PTHR24366">
    <property type="entry name" value="IG(IMMUNOGLOBULIN) AND LRR(LEUCINE RICH REPEAT) DOMAINS"/>
    <property type="match status" value="1"/>
</dbReference>
<evidence type="ECO:0000256" key="2">
    <source>
        <dbReference type="ARBA" id="ARBA00022737"/>
    </source>
</evidence>
<dbReference type="Proteomes" id="UP000695022">
    <property type="component" value="Unplaced"/>
</dbReference>
<name>A0ABM1F1W8_PRICU</name>
<keyword evidence="1" id="KW-0433">Leucine-rich repeat</keyword>
<evidence type="ECO:0000313" key="5">
    <source>
        <dbReference type="RefSeq" id="XP_014678439.1"/>
    </source>
</evidence>
<feature type="signal peptide" evidence="3">
    <location>
        <begin position="1"/>
        <end position="19"/>
    </location>
</feature>
<keyword evidence="4" id="KW-1185">Reference proteome</keyword>
<organism evidence="4 5">
    <name type="scientific">Priapulus caudatus</name>
    <name type="common">Priapulid worm</name>
    <dbReference type="NCBI Taxonomy" id="37621"/>
    <lineage>
        <taxon>Eukaryota</taxon>
        <taxon>Metazoa</taxon>
        <taxon>Ecdysozoa</taxon>
        <taxon>Scalidophora</taxon>
        <taxon>Priapulida</taxon>
        <taxon>Priapulimorpha</taxon>
        <taxon>Priapulimorphida</taxon>
        <taxon>Priapulidae</taxon>
        <taxon>Priapulus</taxon>
    </lineage>
</organism>
<dbReference type="Pfam" id="PF13855">
    <property type="entry name" value="LRR_8"/>
    <property type="match status" value="2"/>
</dbReference>
<dbReference type="InterPro" id="IPR003591">
    <property type="entry name" value="Leu-rich_rpt_typical-subtyp"/>
</dbReference>
<protein>
    <submittedName>
        <fullName evidence="5">Insulin-like growth factor-binding protein complex acid labile subunit</fullName>
    </submittedName>
</protein>
<dbReference type="PANTHER" id="PTHR24366:SF96">
    <property type="entry name" value="LEUCINE RICH REPEAT CONTAINING 53"/>
    <property type="match status" value="1"/>
</dbReference>
<dbReference type="RefSeq" id="XP_014678439.1">
    <property type="nucleotide sequence ID" value="XM_014822953.1"/>
</dbReference>
<dbReference type="SMART" id="SM00369">
    <property type="entry name" value="LRR_TYP"/>
    <property type="match status" value="6"/>
</dbReference>
<reference evidence="5" key="1">
    <citation type="submission" date="2025-08" db="UniProtKB">
        <authorList>
            <consortium name="RefSeq"/>
        </authorList>
    </citation>
    <scope>IDENTIFICATION</scope>
</reference>
<keyword evidence="3" id="KW-0732">Signal</keyword>
<dbReference type="GeneID" id="106818228"/>
<dbReference type="InterPro" id="IPR001611">
    <property type="entry name" value="Leu-rich_rpt"/>
</dbReference>
<evidence type="ECO:0000256" key="1">
    <source>
        <dbReference type="ARBA" id="ARBA00022614"/>
    </source>
</evidence>
<dbReference type="Gene3D" id="3.80.10.10">
    <property type="entry name" value="Ribonuclease Inhibitor"/>
    <property type="match status" value="1"/>
</dbReference>
<gene>
    <name evidence="5" type="primary">LOC106818228</name>
</gene>
<dbReference type="InterPro" id="IPR032675">
    <property type="entry name" value="LRR_dom_sf"/>
</dbReference>
<evidence type="ECO:0000256" key="3">
    <source>
        <dbReference type="SAM" id="SignalP"/>
    </source>
</evidence>